<sequence length="178" mass="19069">ATFSPSSTDKSVPSLVMVSSSDLVDTPPTDHSATAVQQLIHPPTPALVAPIPVPVAQTSNPVPVVPLPATVPVVQNPAPVTIVTSAAAAPKSTTVLQHPSVFKLPLPKTMATTMYPLKGSRKAPKTFKGKSSQIKDFIEEYDVKLTSLSITDETEKKKNITRLHGHKCQLEHIQERDL</sequence>
<keyword evidence="2" id="KW-1185">Reference proteome</keyword>
<dbReference type="AlphaFoldDB" id="A0A4R0R3F0"/>
<proteinExistence type="predicted"/>
<reference evidence="1 2" key="1">
    <citation type="submission" date="2018-11" db="EMBL/GenBank/DDBJ databases">
        <title>Genome assembly of Steccherinum ochraceum LE-BIN_3174, the white-rot fungus of the Steccherinaceae family (The Residual Polyporoid clade, Polyporales, Basidiomycota).</title>
        <authorList>
            <person name="Fedorova T.V."/>
            <person name="Glazunova O.A."/>
            <person name="Landesman E.O."/>
            <person name="Moiseenko K.V."/>
            <person name="Psurtseva N.V."/>
            <person name="Savinova O.S."/>
            <person name="Shakhova N.V."/>
            <person name="Tyazhelova T.V."/>
            <person name="Vasina D.V."/>
        </authorList>
    </citation>
    <scope>NUCLEOTIDE SEQUENCE [LARGE SCALE GENOMIC DNA]</scope>
    <source>
        <strain evidence="1 2">LE-BIN_3174</strain>
    </source>
</reference>
<organism evidence="1 2">
    <name type="scientific">Steccherinum ochraceum</name>
    <dbReference type="NCBI Taxonomy" id="92696"/>
    <lineage>
        <taxon>Eukaryota</taxon>
        <taxon>Fungi</taxon>
        <taxon>Dikarya</taxon>
        <taxon>Basidiomycota</taxon>
        <taxon>Agaricomycotina</taxon>
        <taxon>Agaricomycetes</taxon>
        <taxon>Polyporales</taxon>
        <taxon>Steccherinaceae</taxon>
        <taxon>Steccherinum</taxon>
    </lineage>
</organism>
<name>A0A4R0R3F0_9APHY</name>
<comment type="caution">
    <text evidence="1">The sequence shown here is derived from an EMBL/GenBank/DDBJ whole genome shotgun (WGS) entry which is preliminary data.</text>
</comment>
<evidence type="ECO:0000313" key="2">
    <source>
        <dbReference type="Proteomes" id="UP000292702"/>
    </source>
</evidence>
<accession>A0A4R0R3F0</accession>
<gene>
    <name evidence="1" type="ORF">EIP91_009859</name>
</gene>
<dbReference type="EMBL" id="RWJN01000576">
    <property type="protein sequence ID" value="TCD60566.1"/>
    <property type="molecule type" value="Genomic_DNA"/>
</dbReference>
<dbReference type="OrthoDB" id="2802774at2759"/>
<feature type="non-terminal residue" evidence="1">
    <location>
        <position position="1"/>
    </location>
</feature>
<dbReference type="Proteomes" id="UP000292702">
    <property type="component" value="Unassembled WGS sequence"/>
</dbReference>
<protein>
    <submittedName>
        <fullName evidence="1">Uncharacterized protein</fullName>
    </submittedName>
</protein>
<evidence type="ECO:0000313" key="1">
    <source>
        <dbReference type="EMBL" id="TCD60566.1"/>
    </source>
</evidence>